<dbReference type="EMBL" id="CP036281">
    <property type="protein sequence ID" value="QDU79631.1"/>
    <property type="molecule type" value="Genomic_DNA"/>
</dbReference>
<dbReference type="PROSITE" id="PS51737">
    <property type="entry name" value="RECOMBINASE_DNA_BIND"/>
    <property type="match status" value="1"/>
</dbReference>
<dbReference type="OrthoDB" id="255625at2"/>
<evidence type="ECO:0000256" key="2">
    <source>
        <dbReference type="SAM" id="MobiDB-lite"/>
    </source>
</evidence>
<dbReference type="CDD" id="cd00338">
    <property type="entry name" value="Ser_Recombinase"/>
    <property type="match status" value="1"/>
</dbReference>
<dbReference type="GO" id="GO:0003677">
    <property type="term" value="F:DNA binding"/>
    <property type="evidence" value="ECO:0007669"/>
    <property type="project" value="InterPro"/>
</dbReference>
<organism evidence="4 5">
    <name type="scientific">Polystyrenella longa</name>
    <dbReference type="NCBI Taxonomy" id="2528007"/>
    <lineage>
        <taxon>Bacteria</taxon>
        <taxon>Pseudomonadati</taxon>
        <taxon>Planctomycetota</taxon>
        <taxon>Planctomycetia</taxon>
        <taxon>Planctomycetales</taxon>
        <taxon>Planctomycetaceae</taxon>
        <taxon>Polystyrenella</taxon>
    </lineage>
</organism>
<accession>A0A518CK82</accession>
<dbReference type="InterPro" id="IPR011109">
    <property type="entry name" value="DNA_bind_recombinase_dom"/>
</dbReference>
<dbReference type="GO" id="GO:0000150">
    <property type="term" value="F:DNA strand exchange activity"/>
    <property type="evidence" value="ECO:0007669"/>
    <property type="project" value="InterPro"/>
</dbReference>
<dbReference type="AlphaFoldDB" id="A0A518CK82"/>
<reference evidence="4 5" key="1">
    <citation type="submission" date="2019-02" db="EMBL/GenBank/DDBJ databases">
        <title>Deep-cultivation of Planctomycetes and their phenomic and genomic characterization uncovers novel biology.</title>
        <authorList>
            <person name="Wiegand S."/>
            <person name="Jogler M."/>
            <person name="Boedeker C."/>
            <person name="Pinto D."/>
            <person name="Vollmers J."/>
            <person name="Rivas-Marin E."/>
            <person name="Kohn T."/>
            <person name="Peeters S.H."/>
            <person name="Heuer A."/>
            <person name="Rast P."/>
            <person name="Oberbeckmann S."/>
            <person name="Bunk B."/>
            <person name="Jeske O."/>
            <person name="Meyerdierks A."/>
            <person name="Storesund J.E."/>
            <person name="Kallscheuer N."/>
            <person name="Luecker S."/>
            <person name="Lage O.M."/>
            <person name="Pohl T."/>
            <person name="Merkel B.J."/>
            <person name="Hornburger P."/>
            <person name="Mueller R.-W."/>
            <person name="Bruemmer F."/>
            <person name="Labrenz M."/>
            <person name="Spormann A.M."/>
            <person name="Op den Camp H."/>
            <person name="Overmann J."/>
            <person name="Amann R."/>
            <person name="Jetten M.S.M."/>
            <person name="Mascher T."/>
            <person name="Medema M.H."/>
            <person name="Devos D.P."/>
            <person name="Kaster A.-K."/>
            <person name="Ovreas L."/>
            <person name="Rohde M."/>
            <person name="Galperin M.Y."/>
            <person name="Jogler C."/>
        </authorList>
    </citation>
    <scope>NUCLEOTIDE SEQUENCE [LARGE SCALE GENOMIC DNA]</scope>
    <source>
        <strain evidence="4 5">Pla110</strain>
    </source>
</reference>
<proteinExistence type="predicted"/>
<dbReference type="Pfam" id="PF07508">
    <property type="entry name" value="Recombinase"/>
    <property type="match status" value="1"/>
</dbReference>
<evidence type="ECO:0000313" key="5">
    <source>
        <dbReference type="Proteomes" id="UP000317178"/>
    </source>
</evidence>
<name>A0A518CK82_9PLAN</name>
<gene>
    <name evidence="4" type="ORF">Pla110_13420</name>
</gene>
<dbReference type="Proteomes" id="UP000317178">
    <property type="component" value="Chromosome"/>
</dbReference>
<dbReference type="InterPro" id="IPR038109">
    <property type="entry name" value="DNA_bind_recomb_sf"/>
</dbReference>
<protein>
    <submittedName>
        <fullName evidence="4">Recombinase</fullName>
    </submittedName>
</protein>
<dbReference type="SUPFAM" id="SSF53041">
    <property type="entry name" value="Resolvase-like"/>
    <property type="match status" value="1"/>
</dbReference>
<dbReference type="KEGG" id="plon:Pla110_13420"/>
<dbReference type="Gene3D" id="3.90.1750.20">
    <property type="entry name" value="Putative Large Serine Recombinase, Chain B, Domain 2"/>
    <property type="match status" value="1"/>
</dbReference>
<sequence length="778" mass="88742">MKGFSNNSDSTKSSKTNSSGLYLTKSEKQQLRKGLPSKDALLAMARTYLEVQNEHWPEYVTSGLLPLATVENIEVFASDFESSFLSGDQSFPRSTLKQAACVYLRYSDDNSNERSLAQQLKNILLKANQDRRFVEWHHICADAAVSATTPRRAGYQKLLSWMRNYAAQIELVYVDDLSRLNRNMTESMKLNDIASDENIRLIGVKDGIETSNPSSRLIHAVTSWQHENFITGLQEKVKRGMNDRFEQGGNLQPPSFGYKLIMLRDADGEPKLSRHGKPIMEKLVDQEEAVWVRQIFEWFVVKNWSRQKIAKELNSKGIGGKRTWDSRKIMQLLERSVYRGIECYGMTVQQRNHNTGKVTVIQKPESEWQKRDVPHLRIVSDDTWDRTQIQLKKIRASYTARIRKPRGNRTTLSPSLLIRPVCGYCGARLLLAHSSKYQSLSCMNGREKKHDCQLTTHKSVRILNRAILAKLHEEILTKEFLRGLFKQANKELKILLNEPAEDLTPLKKKLEMLLKQEAKLATLLTKEDDLTAITDALRTIQAEREGLERRLGEAERHSSTAPGPIDPKFAIKCLKDIEALLKEDVSYAAPILEALTGPIRITQGEQVPGKRSAVWQAEFTINTTQFMVELSRAKKYPNTGTWEFLNTRGWTISRTVSLEVKEVPRYVSRGKEYSELQNFGLSTGEIAKKVGMNERYVSAAIDSFRNGTTPDWKKFDSGTIPRGPSKPLLSELILDDVVRLRKEENMAFRKIAAWLKEHLSIKVSAQTVKRTWDKAAVQ</sequence>
<keyword evidence="5" id="KW-1185">Reference proteome</keyword>
<feature type="compositionally biased region" description="Low complexity" evidence="2">
    <location>
        <begin position="1"/>
        <end position="19"/>
    </location>
</feature>
<evidence type="ECO:0000259" key="3">
    <source>
        <dbReference type="PROSITE" id="PS51737"/>
    </source>
</evidence>
<feature type="region of interest" description="Disordered" evidence="2">
    <location>
        <begin position="1"/>
        <end position="30"/>
    </location>
</feature>
<dbReference type="InterPro" id="IPR050639">
    <property type="entry name" value="SSR_resolvase"/>
</dbReference>
<keyword evidence="1" id="KW-0175">Coiled coil</keyword>
<dbReference type="PANTHER" id="PTHR30461">
    <property type="entry name" value="DNA-INVERTASE FROM LAMBDOID PROPHAGE"/>
    <property type="match status" value="1"/>
</dbReference>
<dbReference type="RefSeq" id="WP_144994388.1">
    <property type="nucleotide sequence ID" value="NZ_CP036281.1"/>
</dbReference>
<dbReference type="SMART" id="SM00857">
    <property type="entry name" value="Resolvase"/>
    <property type="match status" value="1"/>
</dbReference>
<dbReference type="Gene3D" id="3.40.50.1390">
    <property type="entry name" value="Resolvase, N-terminal catalytic domain"/>
    <property type="match status" value="1"/>
</dbReference>
<feature type="coiled-coil region" evidence="1">
    <location>
        <begin position="530"/>
        <end position="557"/>
    </location>
</feature>
<evidence type="ECO:0000256" key="1">
    <source>
        <dbReference type="SAM" id="Coils"/>
    </source>
</evidence>
<feature type="domain" description="Recombinase" evidence="3">
    <location>
        <begin position="270"/>
        <end position="397"/>
    </location>
</feature>
<dbReference type="PANTHER" id="PTHR30461:SF23">
    <property type="entry name" value="DNA RECOMBINASE-RELATED"/>
    <property type="match status" value="1"/>
</dbReference>
<dbReference type="InterPro" id="IPR036162">
    <property type="entry name" value="Resolvase-like_N_sf"/>
</dbReference>
<dbReference type="Pfam" id="PF00239">
    <property type="entry name" value="Resolvase"/>
    <property type="match status" value="1"/>
</dbReference>
<dbReference type="InterPro" id="IPR006119">
    <property type="entry name" value="Resolv_N"/>
</dbReference>
<evidence type="ECO:0000313" key="4">
    <source>
        <dbReference type="EMBL" id="QDU79631.1"/>
    </source>
</evidence>